<dbReference type="InterPro" id="IPR015824">
    <property type="entry name" value="Phosphoglycerate_kinase_N"/>
</dbReference>
<dbReference type="PANTHER" id="PTHR11406">
    <property type="entry name" value="PHOSPHOGLYCERATE KINASE"/>
    <property type="match status" value="1"/>
</dbReference>
<evidence type="ECO:0000256" key="11">
    <source>
        <dbReference type="ARBA" id="ARBA00022840"/>
    </source>
</evidence>
<comment type="pathway">
    <text evidence="2 13">Carbohydrate degradation; glycolysis; pyruvate from D-glyceraldehyde 3-phosphate: step 2/5.</text>
</comment>
<feature type="binding site" evidence="13 15">
    <location>
        <position position="203"/>
    </location>
    <ligand>
        <name>ATP</name>
        <dbReference type="ChEBI" id="CHEBI:30616"/>
    </ligand>
</feature>
<keyword evidence="11 13" id="KW-0067">ATP-binding</keyword>
<evidence type="ECO:0000256" key="4">
    <source>
        <dbReference type="ARBA" id="ARBA00011245"/>
    </source>
</evidence>
<dbReference type="FunFam" id="3.40.50.1260:FF:000006">
    <property type="entry name" value="Phosphoglycerate kinase"/>
    <property type="match status" value="1"/>
</dbReference>
<evidence type="ECO:0000256" key="14">
    <source>
        <dbReference type="PIRSR" id="PIRSR000724-1"/>
    </source>
</evidence>
<evidence type="ECO:0000256" key="16">
    <source>
        <dbReference type="RuleBase" id="RU000532"/>
    </source>
</evidence>
<feature type="binding site" evidence="13">
    <location>
        <position position="153"/>
    </location>
    <ligand>
        <name>substrate</name>
    </ligand>
</feature>
<dbReference type="GO" id="GO:0006094">
    <property type="term" value="P:gluconeogenesis"/>
    <property type="evidence" value="ECO:0007669"/>
    <property type="project" value="TreeGrafter"/>
</dbReference>
<comment type="similarity">
    <text evidence="3 13 16">Belongs to the phosphoglycerate kinase family.</text>
</comment>
<evidence type="ECO:0000256" key="13">
    <source>
        <dbReference type="HAMAP-Rule" id="MF_00145"/>
    </source>
</evidence>
<evidence type="ECO:0000256" key="10">
    <source>
        <dbReference type="ARBA" id="ARBA00022777"/>
    </source>
</evidence>
<feature type="binding site" evidence="13 14">
    <location>
        <begin position="61"/>
        <end position="64"/>
    </location>
    <ligand>
        <name>substrate</name>
    </ligand>
</feature>
<protein>
    <recommendedName>
        <fullName evidence="6 13">Phosphoglycerate kinase</fullName>
        <ecNumber evidence="5 13">2.7.2.3</ecNumber>
    </recommendedName>
</protein>
<feature type="binding site" evidence="13 15">
    <location>
        <position position="319"/>
    </location>
    <ligand>
        <name>ATP</name>
        <dbReference type="ChEBI" id="CHEBI:30616"/>
    </ligand>
</feature>
<evidence type="ECO:0000256" key="9">
    <source>
        <dbReference type="ARBA" id="ARBA00022741"/>
    </source>
</evidence>
<dbReference type="FunFam" id="3.40.50.1260:FF:000031">
    <property type="entry name" value="Phosphoglycerate kinase 1"/>
    <property type="match status" value="1"/>
</dbReference>
<dbReference type="KEGG" id="mmn:midi_01098"/>
<dbReference type="GO" id="GO:0005829">
    <property type="term" value="C:cytosol"/>
    <property type="evidence" value="ECO:0007669"/>
    <property type="project" value="TreeGrafter"/>
</dbReference>
<dbReference type="AlphaFoldDB" id="F7XU16"/>
<comment type="subunit">
    <text evidence="4 13">Monomer.</text>
</comment>
<feature type="binding site" evidence="13 14">
    <location>
        <begin position="23"/>
        <end position="25"/>
    </location>
    <ligand>
        <name>substrate</name>
    </ligand>
</feature>
<evidence type="ECO:0000256" key="3">
    <source>
        <dbReference type="ARBA" id="ARBA00008982"/>
    </source>
</evidence>
<dbReference type="InterPro" id="IPR001576">
    <property type="entry name" value="Phosphoglycerate_kinase"/>
</dbReference>
<keyword evidence="9 13" id="KW-0547">Nucleotide-binding</keyword>
<dbReference type="HOGENOM" id="CLU_025427_0_2_5"/>
<dbReference type="GO" id="GO:0043531">
    <property type="term" value="F:ADP binding"/>
    <property type="evidence" value="ECO:0007669"/>
    <property type="project" value="TreeGrafter"/>
</dbReference>
<feature type="binding site" evidence="14">
    <location>
        <position position="153"/>
    </location>
    <ligand>
        <name>(2R)-3-phosphoglycerate</name>
        <dbReference type="ChEBI" id="CHEBI:58272"/>
    </ligand>
</feature>
<organism evidence="17 18">
    <name type="scientific">Midichloria mitochondrii (strain IricVA)</name>
    <dbReference type="NCBI Taxonomy" id="696127"/>
    <lineage>
        <taxon>Bacteria</taxon>
        <taxon>Pseudomonadati</taxon>
        <taxon>Pseudomonadota</taxon>
        <taxon>Alphaproteobacteria</taxon>
        <taxon>Rickettsiales</taxon>
        <taxon>Candidatus Midichloriaceae</taxon>
        <taxon>Candidatus Midichloria</taxon>
    </lineage>
</organism>
<feature type="binding site" evidence="13">
    <location>
        <position position="38"/>
    </location>
    <ligand>
        <name>substrate</name>
    </ligand>
</feature>
<evidence type="ECO:0000256" key="6">
    <source>
        <dbReference type="ARBA" id="ARBA00016471"/>
    </source>
</evidence>
<dbReference type="PIRSF" id="PIRSF000724">
    <property type="entry name" value="Pgk"/>
    <property type="match status" value="1"/>
</dbReference>
<evidence type="ECO:0000313" key="18">
    <source>
        <dbReference type="Proteomes" id="UP000006639"/>
    </source>
</evidence>
<dbReference type="GO" id="GO:0005524">
    <property type="term" value="F:ATP binding"/>
    <property type="evidence" value="ECO:0007669"/>
    <property type="project" value="UniProtKB-KW"/>
</dbReference>
<evidence type="ECO:0000256" key="15">
    <source>
        <dbReference type="PIRSR" id="PIRSR000724-2"/>
    </source>
</evidence>
<comment type="caution">
    <text evidence="13">Lacks conserved residue(s) required for the propagation of feature annotation.</text>
</comment>
<evidence type="ECO:0000256" key="2">
    <source>
        <dbReference type="ARBA" id="ARBA00004838"/>
    </source>
</evidence>
<evidence type="ECO:0000256" key="5">
    <source>
        <dbReference type="ARBA" id="ARBA00013061"/>
    </source>
</evidence>
<dbReference type="Proteomes" id="UP000006639">
    <property type="component" value="Chromosome"/>
</dbReference>
<accession>F7XU16</accession>
<dbReference type="SUPFAM" id="SSF53748">
    <property type="entry name" value="Phosphoglycerate kinase"/>
    <property type="match status" value="1"/>
</dbReference>
<keyword evidence="8 13" id="KW-0808">Transferase</keyword>
<gene>
    <name evidence="13 17" type="primary">pgk</name>
    <name evidence="17" type="ordered locus">midi_01098</name>
</gene>
<dbReference type="PRINTS" id="PR00477">
    <property type="entry name" value="PHGLYCKINASE"/>
</dbReference>
<dbReference type="PANTHER" id="PTHR11406:SF23">
    <property type="entry name" value="PHOSPHOGLYCERATE KINASE 1, CHLOROPLASTIC-RELATED"/>
    <property type="match status" value="1"/>
</dbReference>
<name>F7XU16_MIDMI</name>
<keyword evidence="12 13" id="KW-0324">Glycolysis</keyword>
<feature type="binding site" evidence="13">
    <location>
        <position position="120"/>
    </location>
    <ligand>
        <name>substrate</name>
    </ligand>
</feature>
<dbReference type="GO" id="GO:0006096">
    <property type="term" value="P:glycolytic process"/>
    <property type="evidence" value="ECO:0007669"/>
    <property type="project" value="UniProtKB-UniRule"/>
</dbReference>
<dbReference type="EMBL" id="CP002130">
    <property type="protein sequence ID" value="AEI89375.1"/>
    <property type="molecule type" value="Genomic_DNA"/>
</dbReference>
<keyword evidence="18" id="KW-1185">Reference proteome</keyword>
<keyword evidence="7 13" id="KW-0963">Cytoplasm</keyword>
<feature type="binding site" evidence="14">
    <location>
        <position position="38"/>
    </location>
    <ligand>
        <name>(2R)-3-phosphoglycerate</name>
        <dbReference type="ChEBI" id="CHEBI:58272"/>
    </ligand>
</feature>
<feature type="binding site" evidence="14">
    <location>
        <position position="120"/>
    </location>
    <ligand>
        <name>(2R)-3-phosphoglycerate</name>
        <dbReference type="ChEBI" id="CHEBI:58272"/>
    </ligand>
</feature>
<dbReference type="Pfam" id="PF00162">
    <property type="entry name" value="PGK"/>
    <property type="match status" value="1"/>
</dbReference>
<dbReference type="HAMAP" id="MF_00145">
    <property type="entry name" value="Phosphoglyc_kinase"/>
    <property type="match status" value="1"/>
</dbReference>
<proteinExistence type="inferred from homology"/>
<reference evidence="17 18" key="1">
    <citation type="journal article" date="2011" name="Mol. Biol. Evol.">
        <title>Phylogenomic evidence for the presence of a flagellum and cbb3 oxidase in the free-living mitochondrial ancestor.</title>
        <authorList>
            <person name="Sassera D."/>
            <person name="Lo N."/>
            <person name="Epis S."/>
            <person name="D'Auria G."/>
            <person name="Montagna M."/>
            <person name="Comandatore F."/>
            <person name="Horner D."/>
            <person name="Pereto J."/>
            <person name="Luciano A.M."/>
            <person name="Franciosi F."/>
            <person name="Ferri E."/>
            <person name="Crotti E."/>
            <person name="Bazzocchi C."/>
            <person name="Daffonchio D."/>
            <person name="Sacchi L."/>
            <person name="Moya A."/>
            <person name="Latorre A."/>
            <person name="Bandi C."/>
        </authorList>
    </citation>
    <scope>NUCLEOTIDE SEQUENCE [LARGE SCALE GENOMIC DNA]</scope>
    <source>
        <strain evidence="17 18">IricVA</strain>
    </source>
</reference>
<dbReference type="GO" id="GO:0004618">
    <property type="term" value="F:phosphoglycerate kinase activity"/>
    <property type="evidence" value="ECO:0007669"/>
    <property type="project" value="UniProtKB-UniRule"/>
</dbReference>
<dbReference type="Gene3D" id="3.40.50.1260">
    <property type="entry name" value="Phosphoglycerate kinase, N-terminal domain"/>
    <property type="match status" value="2"/>
</dbReference>
<keyword evidence="10 13" id="KW-0418">Kinase</keyword>
<evidence type="ECO:0000256" key="7">
    <source>
        <dbReference type="ARBA" id="ARBA00022490"/>
    </source>
</evidence>
<dbReference type="InterPro" id="IPR036043">
    <property type="entry name" value="Phosphoglycerate_kinase_sf"/>
</dbReference>
<sequence length="395" mass="43457">MIIKSIAELEGKLVDKTVVVRVDFNIPVIEGKISDYTRIMSSLQTINYLQAQRAKIVLVTHFGRPEGKTDPALSLAFLVSELTKILRRDVKFSYQHTGHEPKQIIESMKAGDILLLENVRFNKNEELNNKKFALDLASLGDVYVNEAFSCSHRPHASIVGIAAHLPSYAGFLFLNEVKNLTLVVEDVNKQSLAIIGGKKVSTKLHILANLSQKMNKLAIVGAMANTFLKAKGYSIGESFYENELLEEAKNILEKSKAEILLPDDFICISNTVSWKLKNLSSIQADDKIFDIGPSSAFLICQAIYNSEVVVWNGPLGVFEDKRFAFATDTIARFIGARTHTGAIKSIAGGGDTVSAINNSHLTEYFSYISTAGGAFIELLEGKKLPGLCVLLNETK</sequence>
<dbReference type="UniPathway" id="UPA00109">
    <property type="reaction ID" value="UER00185"/>
</dbReference>
<comment type="catalytic activity">
    <reaction evidence="1 13 16">
        <text>(2R)-3-phosphoglycerate + ATP = (2R)-3-phospho-glyceroyl phosphate + ADP</text>
        <dbReference type="Rhea" id="RHEA:14801"/>
        <dbReference type="ChEBI" id="CHEBI:30616"/>
        <dbReference type="ChEBI" id="CHEBI:57604"/>
        <dbReference type="ChEBI" id="CHEBI:58272"/>
        <dbReference type="ChEBI" id="CHEBI:456216"/>
        <dbReference type="EC" id="2.7.2.3"/>
    </reaction>
</comment>
<dbReference type="STRING" id="696127.midi_01098"/>
<evidence type="ECO:0000256" key="12">
    <source>
        <dbReference type="ARBA" id="ARBA00023152"/>
    </source>
</evidence>
<feature type="binding site" evidence="13 15">
    <location>
        <begin position="349"/>
        <end position="352"/>
    </location>
    <ligand>
        <name>ATP</name>
        <dbReference type="ChEBI" id="CHEBI:30616"/>
    </ligand>
</feature>
<evidence type="ECO:0000256" key="1">
    <source>
        <dbReference type="ARBA" id="ARBA00000642"/>
    </source>
</evidence>
<dbReference type="EC" id="2.7.2.3" evidence="5 13"/>
<evidence type="ECO:0000256" key="8">
    <source>
        <dbReference type="ARBA" id="ARBA00022679"/>
    </source>
</evidence>
<comment type="subcellular location">
    <subcellularLocation>
        <location evidence="13">Cytoplasm</location>
    </subcellularLocation>
</comment>
<evidence type="ECO:0000313" key="17">
    <source>
        <dbReference type="EMBL" id="AEI89375.1"/>
    </source>
</evidence>